<name>A0A9D4KLS8_DREPO</name>
<comment type="caution">
    <text evidence="1">The sequence shown here is derived from an EMBL/GenBank/DDBJ whole genome shotgun (WGS) entry which is preliminary data.</text>
</comment>
<reference evidence="1" key="2">
    <citation type="submission" date="2020-11" db="EMBL/GenBank/DDBJ databases">
        <authorList>
            <person name="McCartney M.A."/>
            <person name="Auch B."/>
            <person name="Kono T."/>
            <person name="Mallez S."/>
            <person name="Becker A."/>
            <person name="Gohl D.M."/>
            <person name="Silverstein K.A.T."/>
            <person name="Koren S."/>
            <person name="Bechman K.B."/>
            <person name="Herman A."/>
            <person name="Abrahante J.E."/>
            <person name="Garbe J."/>
        </authorList>
    </citation>
    <scope>NUCLEOTIDE SEQUENCE</scope>
    <source>
        <strain evidence="1">Duluth1</strain>
        <tissue evidence="1">Whole animal</tissue>
    </source>
</reference>
<evidence type="ECO:0000313" key="2">
    <source>
        <dbReference type="Proteomes" id="UP000828390"/>
    </source>
</evidence>
<reference evidence="1" key="1">
    <citation type="journal article" date="2019" name="bioRxiv">
        <title>The Genome of the Zebra Mussel, Dreissena polymorpha: A Resource for Invasive Species Research.</title>
        <authorList>
            <person name="McCartney M.A."/>
            <person name="Auch B."/>
            <person name="Kono T."/>
            <person name="Mallez S."/>
            <person name="Zhang Y."/>
            <person name="Obille A."/>
            <person name="Becker A."/>
            <person name="Abrahante J.E."/>
            <person name="Garbe J."/>
            <person name="Badalamenti J.P."/>
            <person name="Herman A."/>
            <person name="Mangelson H."/>
            <person name="Liachko I."/>
            <person name="Sullivan S."/>
            <person name="Sone E.D."/>
            <person name="Koren S."/>
            <person name="Silverstein K.A.T."/>
            <person name="Beckman K.B."/>
            <person name="Gohl D.M."/>
        </authorList>
    </citation>
    <scope>NUCLEOTIDE SEQUENCE</scope>
    <source>
        <strain evidence="1">Duluth1</strain>
        <tissue evidence="1">Whole animal</tissue>
    </source>
</reference>
<evidence type="ECO:0000313" key="1">
    <source>
        <dbReference type="EMBL" id="KAH3841819.1"/>
    </source>
</evidence>
<keyword evidence="2" id="KW-1185">Reference proteome</keyword>
<dbReference type="Proteomes" id="UP000828390">
    <property type="component" value="Unassembled WGS sequence"/>
</dbReference>
<protein>
    <submittedName>
        <fullName evidence="1">Uncharacterized protein</fullName>
    </submittedName>
</protein>
<dbReference type="EMBL" id="JAIWYP010000004">
    <property type="protein sequence ID" value="KAH3841819.1"/>
    <property type="molecule type" value="Genomic_DNA"/>
</dbReference>
<dbReference type="AlphaFoldDB" id="A0A9D4KLS8"/>
<proteinExistence type="predicted"/>
<sequence>METRRCLKSLYLVGKLMELLVHFSVLPSHLSPWQFLFRPQRYWCHHWTGCS</sequence>
<accession>A0A9D4KLS8</accession>
<organism evidence="1 2">
    <name type="scientific">Dreissena polymorpha</name>
    <name type="common">Zebra mussel</name>
    <name type="synonym">Mytilus polymorpha</name>
    <dbReference type="NCBI Taxonomy" id="45954"/>
    <lineage>
        <taxon>Eukaryota</taxon>
        <taxon>Metazoa</taxon>
        <taxon>Spiralia</taxon>
        <taxon>Lophotrochozoa</taxon>
        <taxon>Mollusca</taxon>
        <taxon>Bivalvia</taxon>
        <taxon>Autobranchia</taxon>
        <taxon>Heteroconchia</taxon>
        <taxon>Euheterodonta</taxon>
        <taxon>Imparidentia</taxon>
        <taxon>Neoheterodontei</taxon>
        <taxon>Myida</taxon>
        <taxon>Dreissenoidea</taxon>
        <taxon>Dreissenidae</taxon>
        <taxon>Dreissena</taxon>
    </lineage>
</organism>
<gene>
    <name evidence="1" type="ORF">DPMN_115299</name>
</gene>